<feature type="domain" description="Glycosyl transferase family 1" evidence="1">
    <location>
        <begin position="337"/>
        <end position="490"/>
    </location>
</feature>
<evidence type="ECO:0000313" key="2">
    <source>
        <dbReference type="EMBL" id="ENW07923.1"/>
    </source>
</evidence>
<dbReference type="InterPro" id="IPR001296">
    <property type="entry name" value="Glyco_trans_1"/>
</dbReference>
<organism evidence="2 3">
    <name type="scientific">Acinetobacter beijerinckii CIP 110307</name>
    <dbReference type="NCBI Taxonomy" id="1217648"/>
    <lineage>
        <taxon>Bacteria</taxon>
        <taxon>Pseudomonadati</taxon>
        <taxon>Pseudomonadota</taxon>
        <taxon>Gammaproteobacteria</taxon>
        <taxon>Moraxellales</taxon>
        <taxon>Moraxellaceae</taxon>
        <taxon>Acinetobacter</taxon>
    </lineage>
</organism>
<dbReference type="STRING" id="262668.GCA_000931715_00474"/>
<dbReference type="Pfam" id="PF00534">
    <property type="entry name" value="Glycos_transf_1"/>
    <property type="match status" value="1"/>
</dbReference>
<evidence type="ECO:0000313" key="3">
    <source>
        <dbReference type="Proteomes" id="UP000017670"/>
    </source>
</evidence>
<dbReference type="eggNOG" id="COG0438">
    <property type="taxonomic scope" value="Bacteria"/>
</dbReference>
<evidence type="ECO:0000259" key="1">
    <source>
        <dbReference type="Pfam" id="PF00534"/>
    </source>
</evidence>
<dbReference type="GO" id="GO:1901135">
    <property type="term" value="P:carbohydrate derivative metabolic process"/>
    <property type="evidence" value="ECO:0007669"/>
    <property type="project" value="UniProtKB-ARBA"/>
</dbReference>
<dbReference type="HOGENOM" id="CLU_009583_21_0_6"/>
<dbReference type="GeneID" id="29855500"/>
<keyword evidence="3" id="KW-1185">Reference proteome</keyword>
<dbReference type="PANTHER" id="PTHR12526">
    <property type="entry name" value="GLYCOSYLTRANSFERASE"/>
    <property type="match status" value="1"/>
</dbReference>
<comment type="caution">
    <text evidence="2">The sequence shown here is derived from an EMBL/GenBank/DDBJ whole genome shotgun (WGS) entry which is preliminary data.</text>
</comment>
<accession>N9EBV9</accession>
<dbReference type="EMBL" id="APQL01000003">
    <property type="protein sequence ID" value="ENW07923.1"/>
    <property type="molecule type" value="Genomic_DNA"/>
</dbReference>
<dbReference type="SUPFAM" id="SSF53756">
    <property type="entry name" value="UDP-Glycosyltransferase/glycogen phosphorylase"/>
    <property type="match status" value="1"/>
</dbReference>
<reference evidence="2 3" key="1">
    <citation type="submission" date="2013-02" db="EMBL/GenBank/DDBJ databases">
        <title>The Genome Sequence of Acinetobacter beijerinckii CIP 110307.</title>
        <authorList>
            <consortium name="The Broad Institute Genome Sequencing Platform"/>
            <consortium name="The Broad Institute Genome Sequencing Center for Infectious Disease"/>
            <person name="Cerqueira G."/>
            <person name="Feldgarden M."/>
            <person name="Courvalin P."/>
            <person name="Perichon B."/>
            <person name="Grillot-Courvalin C."/>
            <person name="Clermont D."/>
            <person name="Rocha E."/>
            <person name="Yoon E.-J."/>
            <person name="Nemec A."/>
            <person name="Walker B."/>
            <person name="Young S.K."/>
            <person name="Zeng Q."/>
            <person name="Gargeya S."/>
            <person name="Fitzgerald M."/>
            <person name="Haas B."/>
            <person name="Abouelleil A."/>
            <person name="Alvarado L."/>
            <person name="Arachchi H.M."/>
            <person name="Berlin A.M."/>
            <person name="Chapman S.B."/>
            <person name="Dewar J."/>
            <person name="Goldberg J."/>
            <person name="Griggs A."/>
            <person name="Gujja S."/>
            <person name="Hansen M."/>
            <person name="Howarth C."/>
            <person name="Imamovic A."/>
            <person name="Larimer J."/>
            <person name="McCowan C."/>
            <person name="Murphy C."/>
            <person name="Neiman D."/>
            <person name="Pearson M."/>
            <person name="Priest M."/>
            <person name="Roberts A."/>
            <person name="Saif S."/>
            <person name="Shea T."/>
            <person name="Sisk P."/>
            <person name="Sykes S."/>
            <person name="Wortman J."/>
            <person name="Nusbaum C."/>
            <person name="Birren B."/>
        </authorList>
    </citation>
    <scope>NUCLEOTIDE SEQUENCE [LARGE SCALE GENOMIC DNA]</scope>
    <source>
        <strain evidence="2 3">CIP 110307</strain>
    </source>
</reference>
<name>N9EBV9_9GAMM</name>
<dbReference type="RefSeq" id="WP_005058146.1">
    <property type="nucleotide sequence ID" value="NZ_KB849764.1"/>
</dbReference>
<dbReference type="PANTHER" id="PTHR12526:SF630">
    <property type="entry name" value="GLYCOSYLTRANSFERASE"/>
    <property type="match status" value="1"/>
</dbReference>
<dbReference type="PATRIC" id="fig|1217648.3.peg.433"/>
<dbReference type="AlphaFoldDB" id="N9EBV9"/>
<dbReference type="GO" id="GO:0016757">
    <property type="term" value="F:glycosyltransferase activity"/>
    <property type="evidence" value="ECO:0007669"/>
    <property type="project" value="InterPro"/>
</dbReference>
<dbReference type="Proteomes" id="UP000017670">
    <property type="component" value="Unassembled WGS sequence"/>
</dbReference>
<dbReference type="Gene3D" id="3.40.50.2000">
    <property type="entry name" value="Glycogen Phosphorylase B"/>
    <property type="match status" value="3"/>
</dbReference>
<gene>
    <name evidence="2" type="ORF">F933_00447</name>
</gene>
<proteinExistence type="predicted"/>
<protein>
    <recommendedName>
        <fullName evidence="1">Glycosyl transferase family 1 domain-containing protein</fullName>
    </recommendedName>
</protein>
<sequence length="513" mass="59957">MKAEYFFLFPKIDEKKNGLVFALLKRAKILNEQLSIDPIIVTTDYDRYLAKNYWSLISSQLAPASIGYLNLYGDLQGTHLRLSSPQHHPIQENFFNPGVLKKPISSTFNQRIHDKNNKNYLYEIRHQEYQTLRYVNTFQKGIKNGRIIYDTYGFLSCIQIINPSTQTVLTETYYHTNGYPVMIKNYQLNEEKKNILINIFLLNKNGVITEVFDDEQQLIQYWFLTLSKKYSSNLIYILIDRAIHFYEPMRKIKIKNMRFIGTIHATHLNGNDIYKSSINRHYQSYFKHSESLDALVVLTERQKEHIQKRFGLDDKLFVIPHIYEKTVLPVNFESRDPLSCLTIARYDKAKNLDSLIRVFSLVVKEIPDAYLNIYGFGGEQKFLQDEIDSNNMGNHIKLMGYNENTDDLYNQASLFLFSSRSEGFGMAVLEALCHGCPVVSYNIDYGPSDMINDDHNGYLITFEDEELFANKIISLLKDNQKRKKFSEAAYACTELTDQVKFAQKWQELFLKIQ</sequence>